<feature type="coiled-coil region" evidence="10">
    <location>
        <begin position="166"/>
        <end position="200"/>
    </location>
</feature>
<proteinExistence type="inferred from homology"/>
<evidence type="ECO:0000256" key="9">
    <source>
        <dbReference type="RuleBase" id="RU365093"/>
    </source>
</evidence>
<dbReference type="PANTHER" id="PTHR30386:SF17">
    <property type="entry name" value="ALKALINE PROTEASE SECRETION PROTEIN APRE"/>
    <property type="match status" value="1"/>
</dbReference>
<evidence type="ECO:0000256" key="8">
    <source>
        <dbReference type="ARBA" id="ARBA00023136"/>
    </source>
</evidence>
<evidence type="ECO:0000256" key="7">
    <source>
        <dbReference type="ARBA" id="ARBA00022989"/>
    </source>
</evidence>
<reference evidence="13 14" key="1">
    <citation type="submission" date="2024-06" db="EMBL/GenBank/DDBJ databases">
        <title>Genomic Encyclopedia of Type Strains, Phase IV (KMG-IV): sequencing the most valuable type-strain genomes for metagenomic binning, comparative biology and taxonomic classification.</title>
        <authorList>
            <person name="Goeker M."/>
        </authorList>
    </citation>
    <scope>NUCLEOTIDE SEQUENCE [LARGE SCALE GENOMIC DNA]</scope>
    <source>
        <strain evidence="13 14">DSM 29780</strain>
    </source>
</reference>
<evidence type="ECO:0000256" key="2">
    <source>
        <dbReference type="ARBA" id="ARBA00009477"/>
    </source>
</evidence>
<dbReference type="InterPro" id="IPR050739">
    <property type="entry name" value="MFP"/>
</dbReference>
<feature type="domain" description="AprE-like beta-barrel" evidence="12">
    <location>
        <begin position="330"/>
        <end position="419"/>
    </location>
</feature>
<keyword evidence="4 9" id="KW-1003">Cell membrane</keyword>
<dbReference type="SUPFAM" id="SSF111369">
    <property type="entry name" value="HlyD-like secretion proteins"/>
    <property type="match status" value="1"/>
</dbReference>
<sequence>MTVFTHDQSLPRERQPNTSGLVAAAYLSLFLLVVCLGGMAATISLSGAVVTAGRLVVASYPKPIQHLKGGTVAQLFVANGDSIRADQLLIRLDDTQTRASLDIVERRLKELRVRAVRLLAEEGGQQNLAFPSELTALAISDSDLAKLVDGETRLFEARRLSQTRRKEQLDQRIVQLGQQIEGLNAQIEGKRKEAALVAKESSGVGQLVGQQLLSITRLHELQSQSARLEGELGGLISSVAEARGKISETELQRLQIDDDMKSQSASDLRDVQGQIAEYEERAIAARDDLTHIEIRAPQGGIVQDLTVHTSGAVITPGAPIMTIVPVQDNLLAEVHIAPQDIDQVYESQKAIMRFSAFNQRTTPEINGHVVQISPDLTIDQRTGAGYYVVRITPEITELPKLGAAKLVPGMPVEAFVQTGDRTILSYLLKPATDQISRAFRGD</sequence>
<dbReference type="Pfam" id="PF26002">
    <property type="entry name" value="Beta-barrel_AprE"/>
    <property type="match status" value="1"/>
</dbReference>
<evidence type="ECO:0000256" key="6">
    <source>
        <dbReference type="ARBA" id="ARBA00022692"/>
    </source>
</evidence>
<evidence type="ECO:0000313" key="14">
    <source>
        <dbReference type="Proteomes" id="UP001549047"/>
    </source>
</evidence>
<keyword evidence="3 9" id="KW-0813">Transport</keyword>
<name>A0ABV2J541_9HYPH</name>
<feature type="transmembrane region" description="Helical" evidence="9">
    <location>
        <begin position="21"/>
        <end position="45"/>
    </location>
</feature>
<dbReference type="NCBIfam" id="TIGR01843">
    <property type="entry name" value="type_I_hlyD"/>
    <property type="match status" value="1"/>
</dbReference>
<organism evidence="13 14">
    <name type="scientific">Rhizobium aquaticum</name>
    <dbReference type="NCBI Taxonomy" id="1549636"/>
    <lineage>
        <taxon>Bacteria</taxon>
        <taxon>Pseudomonadati</taxon>
        <taxon>Pseudomonadota</taxon>
        <taxon>Alphaproteobacteria</taxon>
        <taxon>Hyphomicrobiales</taxon>
        <taxon>Rhizobiaceae</taxon>
        <taxon>Rhizobium/Agrobacterium group</taxon>
        <taxon>Rhizobium</taxon>
    </lineage>
</organism>
<evidence type="ECO:0000313" key="13">
    <source>
        <dbReference type="EMBL" id="MET3614974.1"/>
    </source>
</evidence>
<evidence type="ECO:0000256" key="4">
    <source>
        <dbReference type="ARBA" id="ARBA00022475"/>
    </source>
</evidence>
<evidence type="ECO:0000259" key="11">
    <source>
        <dbReference type="Pfam" id="PF25994"/>
    </source>
</evidence>
<feature type="domain" description="AprE-like long alpha-helical hairpin" evidence="11">
    <location>
        <begin position="98"/>
        <end position="287"/>
    </location>
</feature>
<dbReference type="InterPro" id="IPR058781">
    <property type="entry name" value="HH_AprE-like"/>
</dbReference>
<evidence type="ECO:0000256" key="5">
    <source>
        <dbReference type="ARBA" id="ARBA00022519"/>
    </source>
</evidence>
<dbReference type="InterPro" id="IPR058982">
    <property type="entry name" value="Beta-barrel_AprE"/>
</dbReference>
<accession>A0ABV2J541</accession>
<comment type="caution">
    <text evidence="13">The sequence shown here is derived from an EMBL/GenBank/DDBJ whole genome shotgun (WGS) entry which is preliminary data.</text>
</comment>
<keyword evidence="7 9" id="KW-1133">Transmembrane helix</keyword>
<keyword evidence="8 9" id="KW-0472">Membrane</keyword>
<dbReference type="Proteomes" id="UP001549047">
    <property type="component" value="Unassembled WGS sequence"/>
</dbReference>
<comment type="similarity">
    <text evidence="2 9">Belongs to the membrane fusion protein (MFP) (TC 8.A.1) family.</text>
</comment>
<dbReference type="Gene3D" id="6.10.140.920">
    <property type="match status" value="1"/>
</dbReference>
<protein>
    <recommendedName>
        <fullName evidence="9">Membrane fusion protein (MFP) family protein</fullName>
    </recommendedName>
</protein>
<evidence type="ECO:0000259" key="12">
    <source>
        <dbReference type="Pfam" id="PF26002"/>
    </source>
</evidence>
<dbReference type="InterPro" id="IPR010129">
    <property type="entry name" value="T1SS_HlyD"/>
</dbReference>
<dbReference type="PANTHER" id="PTHR30386">
    <property type="entry name" value="MEMBRANE FUSION SUBUNIT OF EMRAB-TOLC MULTIDRUG EFFLUX PUMP"/>
    <property type="match status" value="1"/>
</dbReference>
<dbReference type="RefSeq" id="WP_354557461.1">
    <property type="nucleotide sequence ID" value="NZ_JBEPMB010000005.1"/>
</dbReference>
<evidence type="ECO:0000256" key="10">
    <source>
        <dbReference type="SAM" id="Coils"/>
    </source>
</evidence>
<comment type="subcellular location">
    <subcellularLocation>
        <location evidence="1 9">Cell inner membrane</location>
        <topology evidence="1 9">Single-pass membrane protein</topology>
    </subcellularLocation>
</comment>
<keyword evidence="14" id="KW-1185">Reference proteome</keyword>
<evidence type="ECO:0000256" key="1">
    <source>
        <dbReference type="ARBA" id="ARBA00004377"/>
    </source>
</evidence>
<keyword evidence="6 9" id="KW-0812">Transmembrane</keyword>
<keyword evidence="5 9" id="KW-0997">Cell inner membrane</keyword>
<keyword evidence="10" id="KW-0175">Coiled coil</keyword>
<evidence type="ECO:0000256" key="3">
    <source>
        <dbReference type="ARBA" id="ARBA00022448"/>
    </source>
</evidence>
<gene>
    <name evidence="13" type="ORF">ABID16_003317</name>
</gene>
<feature type="coiled-coil region" evidence="10">
    <location>
        <begin position="261"/>
        <end position="295"/>
    </location>
</feature>
<dbReference type="PRINTS" id="PR01490">
    <property type="entry name" value="RTXTOXIND"/>
</dbReference>
<dbReference type="EMBL" id="JBEPMB010000005">
    <property type="protein sequence ID" value="MET3614974.1"/>
    <property type="molecule type" value="Genomic_DNA"/>
</dbReference>
<dbReference type="Pfam" id="PF25994">
    <property type="entry name" value="HH_AprE"/>
    <property type="match status" value="1"/>
</dbReference>
<dbReference type="Gene3D" id="2.40.30.170">
    <property type="match status" value="1"/>
</dbReference>